<comment type="cofactor">
    <cofactor evidence="1">
        <name>Mn(2+)</name>
        <dbReference type="ChEBI" id="CHEBI:29035"/>
    </cofactor>
</comment>
<dbReference type="InterPro" id="IPR005135">
    <property type="entry name" value="Endo/exonuclease/phosphatase"/>
</dbReference>
<keyword evidence="4" id="KW-0540">Nuclease</keyword>
<dbReference type="GO" id="GO:0003697">
    <property type="term" value="F:single-stranded DNA binding"/>
    <property type="evidence" value="ECO:0007669"/>
    <property type="project" value="TreeGrafter"/>
</dbReference>
<dbReference type="AlphaFoldDB" id="A0A830HTW8"/>
<dbReference type="SUPFAM" id="SSF56219">
    <property type="entry name" value="DNase I-like"/>
    <property type="match status" value="1"/>
</dbReference>
<evidence type="ECO:0000256" key="5">
    <source>
        <dbReference type="ARBA" id="ARBA00022723"/>
    </source>
</evidence>
<keyword evidence="5" id="KW-0479">Metal-binding</keyword>
<evidence type="ECO:0000313" key="13">
    <source>
        <dbReference type="EMBL" id="GHP08941.1"/>
    </source>
</evidence>
<feature type="domain" description="Endonuclease/exonuclease/phosphatase" evidence="12">
    <location>
        <begin position="4"/>
        <end position="318"/>
    </location>
</feature>
<accession>A0A830HTW8</accession>
<dbReference type="OrthoDB" id="9975959at2759"/>
<comment type="caution">
    <text evidence="13">The sequence shown here is derived from an EMBL/GenBank/DDBJ whole genome shotgun (WGS) entry which is preliminary data.</text>
</comment>
<keyword evidence="9" id="KW-0234">DNA repair</keyword>
<keyword evidence="10" id="KW-0539">Nucleus</keyword>
<organism evidence="13 14">
    <name type="scientific">Pycnococcus provasolii</name>
    <dbReference type="NCBI Taxonomy" id="41880"/>
    <lineage>
        <taxon>Eukaryota</taxon>
        <taxon>Viridiplantae</taxon>
        <taxon>Chlorophyta</taxon>
        <taxon>Pseudoscourfieldiophyceae</taxon>
        <taxon>Pseudoscourfieldiales</taxon>
        <taxon>Pycnococcaceae</taxon>
        <taxon>Pycnococcus</taxon>
    </lineage>
</organism>
<feature type="compositionally biased region" description="Polar residues" evidence="11">
    <location>
        <begin position="214"/>
        <end position="227"/>
    </location>
</feature>
<reference evidence="13" key="1">
    <citation type="submission" date="2020-10" db="EMBL/GenBank/DDBJ databases">
        <title>Unveiling of a novel bifunctional photoreceptor, Dualchrome1, isolated from a cosmopolitan green alga.</title>
        <authorList>
            <person name="Suzuki S."/>
            <person name="Kawachi M."/>
        </authorList>
    </citation>
    <scope>NUCLEOTIDE SEQUENCE</scope>
    <source>
        <strain evidence="13">NIES 2893</strain>
    </source>
</reference>
<keyword evidence="8" id="KW-0460">Magnesium</keyword>
<feature type="compositionally biased region" description="Low complexity" evidence="11">
    <location>
        <begin position="426"/>
        <end position="437"/>
    </location>
</feature>
<keyword evidence="7" id="KW-0378">Hydrolase</keyword>
<evidence type="ECO:0000256" key="11">
    <source>
        <dbReference type="SAM" id="MobiDB-lite"/>
    </source>
</evidence>
<dbReference type="GO" id="GO:0004518">
    <property type="term" value="F:nuclease activity"/>
    <property type="evidence" value="ECO:0007669"/>
    <property type="project" value="UniProtKB-KW"/>
</dbReference>
<feature type="compositionally biased region" description="Basic and acidic residues" evidence="11">
    <location>
        <begin position="410"/>
        <end position="421"/>
    </location>
</feature>
<evidence type="ECO:0000256" key="10">
    <source>
        <dbReference type="ARBA" id="ARBA00023242"/>
    </source>
</evidence>
<feature type="region of interest" description="Disordered" evidence="11">
    <location>
        <begin position="210"/>
        <end position="260"/>
    </location>
</feature>
<sequence>MRLATWNVYSGALCQPRLLALQEQILHMTCPTESSSSSSASPASQGVDVCCLQEVTAAAWAAWRRLKETFPYHVTSKQSCESSSADFFTAILSKYPLQDVKYVEFRNSPQERGLLLATVVPGIERVHDEGDGACRRRRRRATSAPPFVVATTHLESPLGVRGNNADRREEQLRFSLREISKQLESHTIATCLLLGDLNWHPHLHEPLDDVLGTVSHNDGSQQVQMQPPRSASGRGRRTRRRISADSTSSESHWQADGGSAGTIAWRDGWSMLGRGEEGGATYDSARCATCGDDKPGQSRLDRVVIGRRRHNAAVPGTSRMAEATPTSRLALRLSRMNDNDNDNDGGAGGGGGGGDEEEEEEEDYLLVGAWLFGAPLCSKVGYYSAWSLPPPEQLSWLYETTGDRAPPWNDEAKEQDVDRTPTPELASPSAPAQASPSDNAFIAASDDGDDGGLPTTPCTPSTPPVSAANVVNARRRAFCPSDHYGILLELHAL</sequence>
<evidence type="ECO:0000259" key="12">
    <source>
        <dbReference type="Pfam" id="PF03372"/>
    </source>
</evidence>
<evidence type="ECO:0000256" key="3">
    <source>
        <dbReference type="ARBA" id="ARBA00004322"/>
    </source>
</evidence>
<gene>
    <name evidence="13" type="ORF">PPROV_000767800</name>
</gene>
<dbReference type="PANTHER" id="PTHR15822">
    <property type="entry name" value="TRAF AND TNF RECEPTOR-ASSOCIATED PROTEIN"/>
    <property type="match status" value="1"/>
</dbReference>
<feature type="region of interest" description="Disordered" evidence="11">
    <location>
        <begin position="336"/>
        <end position="362"/>
    </location>
</feature>
<comment type="subcellular location">
    <subcellularLocation>
        <location evidence="3">Nucleus</location>
        <location evidence="3">PML body</location>
    </subcellularLocation>
</comment>
<evidence type="ECO:0000256" key="1">
    <source>
        <dbReference type="ARBA" id="ARBA00001936"/>
    </source>
</evidence>
<dbReference type="GO" id="GO:0005737">
    <property type="term" value="C:cytoplasm"/>
    <property type="evidence" value="ECO:0007669"/>
    <property type="project" value="TreeGrafter"/>
</dbReference>
<evidence type="ECO:0000256" key="7">
    <source>
        <dbReference type="ARBA" id="ARBA00022801"/>
    </source>
</evidence>
<evidence type="ECO:0000256" key="9">
    <source>
        <dbReference type="ARBA" id="ARBA00023204"/>
    </source>
</evidence>
<feature type="region of interest" description="Disordered" evidence="11">
    <location>
        <begin position="401"/>
        <end position="465"/>
    </location>
</feature>
<dbReference type="GO" id="GO:0046872">
    <property type="term" value="F:metal ion binding"/>
    <property type="evidence" value="ECO:0007669"/>
    <property type="project" value="UniProtKB-KW"/>
</dbReference>
<dbReference type="Gene3D" id="3.60.10.10">
    <property type="entry name" value="Endonuclease/exonuclease/phosphatase"/>
    <property type="match status" value="1"/>
</dbReference>
<protein>
    <recommendedName>
        <fullName evidence="12">Endonuclease/exonuclease/phosphatase domain-containing protein</fullName>
    </recommendedName>
</protein>
<evidence type="ECO:0000256" key="8">
    <source>
        <dbReference type="ARBA" id="ARBA00022842"/>
    </source>
</evidence>
<dbReference type="InterPro" id="IPR036691">
    <property type="entry name" value="Endo/exonu/phosph_ase_sf"/>
</dbReference>
<proteinExistence type="predicted"/>
<dbReference type="EMBL" id="BNJQ01000022">
    <property type="protein sequence ID" value="GHP08941.1"/>
    <property type="molecule type" value="Genomic_DNA"/>
</dbReference>
<evidence type="ECO:0000256" key="2">
    <source>
        <dbReference type="ARBA" id="ARBA00001946"/>
    </source>
</evidence>
<dbReference type="GO" id="GO:0070260">
    <property type="term" value="F:5'-tyrosyl-DNA phosphodiesterase activity"/>
    <property type="evidence" value="ECO:0007669"/>
    <property type="project" value="TreeGrafter"/>
</dbReference>
<dbReference type="PANTHER" id="PTHR15822:SF4">
    <property type="entry name" value="TYROSYL-DNA PHOSPHODIESTERASE 2"/>
    <property type="match status" value="1"/>
</dbReference>
<keyword evidence="14" id="KW-1185">Reference proteome</keyword>
<dbReference type="GO" id="GO:0006302">
    <property type="term" value="P:double-strand break repair"/>
    <property type="evidence" value="ECO:0007669"/>
    <property type="project" value="TreeGrafter"/>
</dbReference>
<name>A0A830HTW8_9CHLO</name>
<evidence type="ECO:0000256" key="6">
    <source>
        <dbReference type="ARBA" id="ARBA00022763"/>
    </source>
</evidence>
<dbReference type="Pfam" id="PF03372">
    <property type="entry name" value="Exo_endo_phos"/>
    <property type="match status" value="1"/>
</dbReference>
<evidence type="ECO:0000256" key="4">
    <source>
        <dbReference type="ARBA" id="ARBA00022722"/>
    </source>
</evidence>
<dbReference type="Proteomes" id="UP000660262">
    <property type="component" value="Unassembled WGS sequence"/>
</dbReference>
<comment type="cofactor">
    <cofactor evidence="2">
        <name>Mg(2+)</name>
        <dbReference type="ChEBI" id="CHEBI:18420"/>
    </cofactor>
</comment>
<dbReference type="InterPro" id="IPR051547">
    <property type="entry name" value="TDP2-like"/>
</dbReference>
<evidence type="ECO:0000313" key="14">
    <source>
        <dbReference type="Proteomes" id="UP000660262"/>
    </source>
</evidence>
<keyword evidence="6" id="KW-0227">DNA damage</keyword>